<dbReference type="PANTHER" id="PTHR28002">
    <property type="entry name" value="MIOREX COMPLEX COMPONENT 11"/>
    <property type="match status" value="1"/>
</dbReference>
<accession>A0A238FLS9</accession>
<dbReference type="EMBL" id="FMSP01000020">
    <property type="protein sequence ID" value="SCV74115.1"/>
    <property type="molecule type" value="Genomic_DNA"/>
</dbReference>
<dbReference type="InterPro" id="IPR018811">
    <property type="entry name" value="MRX11"/>
</dbReference>
<protein>
    <submittedName>
        <fullName evidence="1">BQ2448_6547 protein</fullName>
    </submittedName>
</protein>
<dbReference type="Pfam" id="PF10306">
    <property type="entry name" value="FLILHELTA"/>
    <property type="match status" value="1"/>
</dbReference>
<dbReference type="PANTHER" id="PTHR28002:SF1">
    <property type="entry name" value="MIOREX COMPLEX COMPONENT 11"/>
    <property type="match status" value="1"/>
</dbReference>
<dbReference type="Proteomes" id="UP000198372">
    <property type="component" value="Unassembled WGS sequence"/>
</dbReference>
<name>A0A238FLS9_9BASI</name>
<dbReference type="OrthoDB" id="2534667at2759"/>
<dbReference type="AlphaFoldDB" id="A0A238FLS9"/>
<sequence length="258" mass="28980">MLQPWIRPLLLSRLAPHRLPRQRCPFFSTSIHSTSSSIPPPRPPPRPNRFSAYFSQLRQQHPHIDPASLLVSFLVLHELTAIVPLLLGFWGFKALGLGQTLVQEVQDASHTGTKVEGNESYFKAKLSDWLQQGEEQAQRLGSRYGWFGMEKLSGEQRAELKTRARVERETHQENLDGMTMIKTTSQQGTNHLSLTGDVANLVASYVVVKALLPLRIYASLRLAPTMANTVMQRFHGLRSMGKRYLSKRPNAVGGPPPI</sequence>
<proteinExistence type="predicted"/>
<dbReference type="STRING" id="269621.A0A238FLS9"/>
<gene>
    <name evidence="1" type="ORF">BQ2448_6547</name>
</gene>
<evidence type="ECO:0000313" key="2">
    <source>
        <dbReference type="Proteomes" id="UP000198372"/>
    </source>
</evidence>
<dbReference type="GO" id="GO:0005739">
    <property type="term" value="C:mitochondrion"/>
    <property type="evidence" value="ECO:0007669"/>
    <property type="project" value="TreeGrafter"/>
</dbReference>
<organism evidence="1 2">
    <name type="scientific">Microbotryum intermedium</name>
    <dbReference type="NCBI Taxonomy" id="269621"/>
    <lineage>
        <taxon>Eukaryota</taxon>
        <taxon>Fungi</taxon>
        <taxon>Dikarya</taxon>
        <taxon>Basidiomycota</taxon>
        <taxon>Pucciniomycotina</taxon>
        <taxon>Microbotryomycetes</taxon>
        <taxon>Microbotryales</taxon>
        <taxon>Microbotryaceae</taxon>
        <taxon>Microbotryum</taxon>
    </lineage>
</organism>
<evidence type="ECO:0000313" key="1">
    <source>
        <dbReference type="EMBL" id="SCV74115.1"/>
    </source>
</evidence>
<keyword evidence="2" id="KW-1185">Reference proteome</keyword>
<reference evidence="2" key="1">
    <citation type="submission" date="2016-09" db="EMBL/GenBank/DDBJ databases">
        <authorList>
            <person name="Jeantristanb JTB J.-T."/>
            <person name="Ricardo R."/>
        </authorList>
    </citation>
    <scope>NUCLEOTIDE SEQUENCE [LARGE SCALE GENOMIC DNA]</scope>
</reference>